<sequence length="103" mass="10936">MCGGNEVVDCSTKLVLARVVGLGNLFKTAQDVGGTGRVGIRGVLEGLERGMPLYVSAKIVEEALGKVGVEGHGQETLMSHFARDMDERAVAPFTESMSRVDNI</sequence>
<reference evidence="1" key="2">
    <citation type="submission" date="2020-05" db="EMBL/GenBank/DDBJ databases">
        <authorList>
            <person name="Kim H.-S."/>
            <person name="Proctor R.H."/>
            <person name="Brown D.W."/>
        </authorList>
    </citation>
    <scope>NUCLEOTIDE SEQUENCE</scope>
    <source>
        <strain evidence="1">NRRL 22465</strain>
    </source>
</reference>
<name>A0A8H4U840_9HYPO</name>
<gene>
    <name evidence="1" type="ORF">FZEAL_9881</name>
</gene>
<dbReference type="AlphaFoldDB" id="A0A8H4U840"/>
<accession>A0A8H4U840</accession>
<evidence type="ECO:0000313" key="2">
    <source>
        <dbReference type="Proteomes" id="UP000635477"/>
    </source>
</evidence>
<organism evidence="1 2">
    <name type="scientific">Fusarium zealandicum</name>
    <dbReference type="NCBI Taxonomy" id="1053134"/>
    <lineage>
        <taxon>Eukaryota</taxon>
        <taxon>Fungi</taxon>
        <taxon>Dikarya</taxon>
        <taxon>Ascomycota</taxon>
        <taxon>Pezizomycotina</taxon>
        <taxon>Sordariomycetes</taxon>
        <taxon>Hypocreomycetidae</taxon>
        <taxon>Hypocreales</taxon>
        <taxon>Nectriaceae</taxon>
        <taxon>Fusarium</taxon>
        <taxon>Fusarium staphyleae species complex</taxon>
    </lineage>
</organism>
<dbReference type="EMBL" id="JABEYC010000974">
    <property type="protein sequence ID" value="KAF4971322.1"/>
    <property type="molecule type" value="Genomic_DNA"/>
</dbReference>
<comment type="caution">
    <text evidence="1">The sequence shown here is derived from an EMBL/GenBank/DDBJ whole genome shotgun (WGS) entry which is preliminary data.</text>
</comment>
<evidence type="ECO:0000313" key="1">
    <source>
        <dbReference type="EMBL" id="KAF4971322.1"/>
    </source>
</evidence>
<proteinExistence type="predicted"/>
<dbReference type="Proteomes" id="UP000635477">
    <property type="component" value="Unassembled WGS sequence"/>
</dbReference>
<keyword evidence="2" id="KW-1185">Reference proteome</keyword>
<protein>
    <submittedName>
        <fullName evidence="1">Uncharacterized protein</fullName>
    </submittedName>
</protein>
<reference evidence="1" key="1">
    <citation type="journal article" date="2020" name="BMC Genomics">
        <title>Correction to: Identification and distribution of gene clusters required for synthesis of sphingolipid metabolism inhibitors in diverse species of the filamentous fungus Fusarium.</title>
        <authorList>
            <person name="Kim H.S."/>
            <person name="Lohmar J.M."/>
            <person name="Busman M."/>
            <person name="Brown D.W."/>
            <person name="Naumann T.A."/>
            <person name="Divon H.H."/>
            <person name="Lysoe E."/>
            <person name="Uhlig S."/>
            <person name="Proctor R.H."/>
        </authorList>
    </citation>
    <scope>NUCLEOTIDE SEQUENCE</scope>
    <source>
        <strain evidence="1">NRRL 22465</strain>
    </source>
</reference>